<reference evidence="2 3" key="1">
    <citation type="submission" date="2020-08" db="EMBL/GenBank/DDBJ databases">
        <authorList>
            <person name="Liu C."/>
            <person name="Sun Q."/>
        </authorList>
    </citation>
    <scope>NUCLEOTIDE SEQUENCE [LARGE SCALE GENOMIC DNA]</scope>
    <source>
        <strain evidence="2 3">NSJ-18</strain>
    </source>
</reference>
<evidence type="ECO:0000313" key="3">
    <source>
        <dbReference type="Proteomes" id="UP000609849"/>
    </source>
</evidence>
<feature type="transmembrane region" description="Helical" evidence="1">
    <location>
        <begin position="6"/>
        <end position="25"/>
    </location>
</feature>
<feature type="transmembrane region" description="Helical" evidence="1">
    <location>
        <begin position="110"/>
        <end position="129"/>
    </location>
</feature>
<dbReference type="Proteomes" id="UP000609849">
    <property type="component" value="Unassembled WGS sequence"/>
</dbReference>
<sequence>MLGTIVNTGAIIGGCLVGLLIKGGIPEKLSNTVMNGIALCVICIGISGSIEGENTLITIISMALGSVIGELIDLDKWLNRLGEFLESKFSKNKIKENSDIMTSTISISQGFVSASLLFCVGAMAVVGSLESGLKGVHEILFAKSILDGISSIIFTASMGIGVFFSGISVFIYQGVITIGASFLSGILSDSVVNEMTTVGSLLIMALGFNMIKVSNIKVANLLPAMIIPVFFGIFGMI</sequence>
<dbReference type="PANTHER" id="PTHR36111:SF2">
    <property type="entry name" value="INNER MEMBRANE PROTEIN"/>
    <property type="match status" value="1"/>
</dbReference>
<feature type="transmembrane region" description="Helical" evidence="1">
    <location>
        <begin position="32"/>
        <end position="50"/>
    </location>
</feature>
<dbReference type="Pfam" id="PF04474">
    <property type="entry name" value="DUF554"/>
    <property type="match status" value="1"/>
</dbReference>
<organism evidence="2 3">
    <name type="scientific">Romboutsia faecis</name>
    <dbReference type="NCBI Taxonomy" id="2764597"/>
    <lineage>
        <taxon>Bacteria</taxon>
        <taxon>Bacillati</taxon>
        <taxon>Bacillota</taxon>
        <taxon>Clostridia</taxon>
        <taxon>Peptostreptococcales</taxon>
        <taxon>Peptostreptococcaceae</taxon>
        <taxon>Romboutsia</taxon>
    </lineage>
</organism>
<name>A0ABR7JPF7_9FIRM</name>
<keyword evidence="1" id="KW-0812">Transmembrane</keyword>
<comment type="caution">
    <text evidence="2">The sequence shown here is derived from an EMBL/GenBank/DDBJ whole genome shotgun (WGS) entry which is preliminary data.</text>
</comment>
<evidence type="ECO:0000256" key="1">
    <source>
        <dbReference type="SAM" id="Phobius"/>
    </source>
</evidence>
<evidence type="ECO:0000313" key="2">
    <source>
        <dbReference type="EMBL" id="MBC5996805.1"/>
    </source>
</evidence>
<feature type="transmembrane region" description="Helical" evidence="1">
    <location>
        <begin position="191"/>
        <end position="211"/>
    </location>
</feature>
<feature type="transmembrane region" description="Helical" evidence="1">
    <location>
        <begin position="217"/>
        <end position="236"/>
    </location>
</feature>
<dbReference type="PANTHER" id="PTHR36111">
    <property type="entry name" value="INNER MEMBRANE PROTEIN-RELATED"/>
    <property type="match status" value="1"/>
</dbReference>
<dbReference type="RefSeq" id="WP_153971726.1">
    <property type="nucleotide sequence ID" value="NZ_JACRWE010000003.1"/>
</dbReference>
<proteinExistence type="predicted"/>
<protein>
    <submittedName>
        <fullName evidence="2">DUF554 domain-containing protein</fullName>
    </submittedName>
</protein>
<keyword evidence="1" id="KW-0472">Membrane</keyword>
<gene>
    <name evidence="2" type="ORF">H8923_08540</name>
</gene>
<feature type="transmembrane region" description="Helical" evidence="1">
    <location>
        <begin position="149"/>
        <end position="171"/>
    </location>
</feature>
<keyword evidence="3" id="KW-1185">Reference proteome</keyword>
<dbReference type="EMBL" id="JACRWE010000003">
    <property type="protein sequence ID" value="MBC5996805.1"/>
    <property type="molecule type" value="Genomic_DNA"/>
</dbReference>
<dbReference type="InterPro" id="IPR007563">
    <property type="entry name" value="DUF554"/>
</dbReference>
<accession>A0ABR7JPF7</accession>
<keyword evidence="1" id="KW-1133">Transmembrane helix</keyword>